<comment type="catalytic activity">
    <reaction evidence="1">
        <text>Hydrolysis of terminal, non-reducing beta-D-glucosyl residues with release of beta-D-glucose.</text>
        <dbReference type="EC" id="3.2.1.21"/>
    </reaction>
</comment>
<evidence type="ECO:0000256" key="3">
    <source>
        <dbReference type="ARBA" id="ARBA00012744"/>
    </source>
</evidence>
<evidence type="ECO:0000259" key="7">
    <source>
        <dbReference type="PROSITE" id="PS50222"/>
    </source>
</evidence>
<evidence type="ECO:0000256" key="1">
    <source>
        <dbReference type="ARBA" id="ARBA00000448"/>
    </source>
</evidence>
<dbReference type="InterPro" id="IPR017853">
    <property type="entry name" value="GH"/>
</dbReference>
<name>A0A160VFN6_9ZZZZ</name>
<dbReference type="Pfam" id="PF00933">
    <property type="entry name" value="Glyco_hydro_3"/>
    <property type="match status" value="1"/>
</dbReference>
<evidence type="ECO:0000256" key="5">
    <source>
        <dbReference type="ARBA" id="ARBA00022801"/>
    </source>
</evidence>
<dbReference type="InterPro" id="IPR019800">
    <property type="entry name" value="Glyco_hydro_3_AS"/>
</dbReference>
<dbReference type="PROSITE" id="PS50222">
    <property type="entry name" value="EF_HAND_2"/>
    <property type="match status" value="1"/>
</dbReference>
<dbReference type="InterPro" id="IPR036881">
    <property type="entry name" value="Glyco_hydro_3_C_sf"/>
</dbReference>
<sequence>MTDCKLLNRGIQRTGRLYIDAANKRLTNTLILILFISGCGNSDQEKHNFVQDLVQQMTLDEKVGQMTQVDKRMLDSEKDIADYFLGSILSGGGSVPDDNTPRGWINMVNSYQKQALSTRLKIPLIYGIDAVHGHSNVVGATIFPQNIGLGCTNSPEVIEQVNHATAVEVAATGLHWTFSPCVTVPQDDRWGRQYEGFSESTDLVSRLTPAAIKGYENALSVFNGRRIAACAKHFIGDGGTTWETGSLNEGIHTYKIDRGDTRLSEQELRKVHLPPYQEAIKAGVKTIMISFNSWNGVKCHGSKFLINDLLKEELGFKGLVVTDWAGIDEIPGDYKSDIIISINAGIDLVMVPGSLYGQNHYKTFIKLLKESVQEGSIQMARIDDAVGRILGVKYDLGLFDDPYGKVEYASYVGLKEHRQVARDAVRKSMVLLKNNSKVLPVAKDETIYVVGSGANNLGMQNGGWTVEWQGKMRPDFVILDENSDGQVRLAELTRFYQSIYDSKYNAGGAEGNFKSIDKDSNGTLTLDEFNQFKVSAPFQPAGTSVLDAIKEAIGNTGSVIYAPRAKNLGSNSLVLAVVGEYPYAEGYGDNPDIGLNSFDTAVLERCYQSDNKIVVIIFSGRPLIIKDHIDKWDALVAAWLPGMAGEGIADVLFGDYAPTGKLSFSWPKDILQLPLNFGESNYDPLFPFGFGLTY</sequence>
<dbReference type="PANTHER" id="PTHR30620">
    <property type="entry name" value="PERIPLASMIC BETA-GLUCOSIDASE-RELATED"/>
    <property type="match status" value="1"/>
</dbReference>
<dbReference type="InterPro" id="IPR018247">
    <property type="entry name" value="EF_Hand_1_Ca_BS"/>
</dbReference>
<evidence type="ECO:0000256" key="4">
    <source>
        <dbReference type="ARBA" id="ARBA00022729"/>
    </source>
</evidence>
<keyword evidence="5 8" id="KW-0378">Hydrolase</keyword>
<dbReference type="GO" id="GO:0009251">
    <property type="term" value="P:glucan catabolic process"/>
    <property type="evidence" value="ECO:0007669"/>
    <property type="project" value="TreeGrafter"/>
</dbReference>
<dbReference type="Gene3D" id="1.10.238.10">
    <property type="entry name" value="EF-hand"/>
    <property type="match status" value="1"/>
</dbReference>
<dbReference type="SUPFAM" id="SSF52279">
    <property type="entry name" value="Beta-D-glucan exohydrolase, C-terminal domain"/>
    <property type="match status" value="1"/>
</dbReference>
<dbReference type="SUPFAM" id="SSF51445">
    <property type="entry name" value="(Trans)glycosidases"/>
    <property type="match status" value="1"/>
</dbReference>
<proteinExistence type="inferred from homology"/>
<keyword evidence="4" id="KW-0732">Signal</keyword>
<dbReference type="PROSITE" id="PS00775">
    <property type="entry name" value="GLYCOSYL_HYDROL_F3"/>
    <property type="match status" value="1"/>
</dbReference>
<dbReference type="InterPro" id="IPR002048">
    <property type="entry name" value="EF_hand_dom"/>
</dbReference>
<gene>
    <name evidence="8" type="ORF">MGWOODY_Mmi2608</name>
</gene>
<reference evidence="8" key="1">
    <citation type="submission" date="2015-10" db="EMBL/GenBank/DDBJ databases">
        <authorList>
            <person name="Gilbert D.G."/>
        </authorList>
    </citation>
    <scope>NUCLEOTIDE SEQUENCE</scope>
</reference>
<protein>
    <recommendedName>
        <fullName evidence="3">beta-glucosidase</fullName>
        <ecNumber evidence="3">3.2.1.21</ecNumber>
    </recommendedName>
</protein>
<keyword evidence="6 8" id="KW-0326">Glycosidase</keyword>
<evidence type="ECO:0000256" key="2">
    <source>
        <dbReference type="ARBA" id="ARBA00005336"/>
    </source>
</evidence>
<dbReference type="PRINTS" id="PR00133">
    <property type="entry name" value="GLHYDRLASE3"/>
</dbReference>
<dbReference type="InterPro" id="IPR051915">
    <property type="entry name" value="Cellulose_Degrad_GH3"/>
</dbReference>
<dbReference type="InterPro" id="IPR002772">
    <property type="entry name" value="Glyco_hydro_3_C"/>
</dbReference>
<dbReference type="Gene3D" id="3.40.50.1700">
    <property type="entry name" value="Glycoside hydrolase family 3 C-terminal domain"/>
    <property type="match status" value="1"/>
</dbReference>
<feature type="domain" description="EF-hand" evidence="7">
    <location>
        <begin position="513"/>
        <end position="539"/>
    </location>
</feature>
<dbReference type="GO" id="GO:0008422">
    <property type="term" value="F:beta-glucosidase activity"/>
    <property type="evidence" value="ECO:0007669"/>
    <property type="project" value="UniProtKB-EC"/>
</dbReference>
<dbReference type="Pfam" id="PF01915">
    <property type="entry name" value="Glyco_hydro_3_C"/>
    <property type="match status" value="1"/>
</dbReference>
<dbReference type="InterPro" id="IPR036962">
    <property type="entry name" value="Glyco_hydro_3_N_sf"/>
</dbReference>
<evidence type="ECO:0000313" key="8">
    <source>
        <dbReference type="EMBL" id="CUV09343.1"/>
    </source>
</evidence>
<dbReference type="GO" id="GO:0005509">
    <property type="term" value="F:calcium ion binding"/>
    <property type="evidence" value="ECO:0007669"/>
    <property type="project" value="InterPro"/>
</dbReference>
<organism evidence="8">
    <name type="scientific">hydrothermal vent metagenome</name>
    <dbReference type="NCBI Taxonomy" id="652676"/>
    <lineage>
        <taxon>unclassified sequences</taxon>
        <taxon>metagenomes</taxon>
        <taxon>ecological metagenomes</taxon>
    </lineage>
</organism>
<evidence type="ECO:0000256" key="6">
    <source>
        <dbReference type="ARBA" id="ARBA00023295"/>
    </source>
</evidence>
<dbReference type="InterPro" id="IPR001764">
    <property type="entry name" value="Glyco_hydro_3_N"/>
</dbReference>
<dbReference type="Gene3D" id="3.20.20.300">
    <property type="entry name" value="Glycoside hydrolase, family 3, N-terminal domain"/>
    <property type="match status" value="1"/>
</dbReference>
<dbReference type="AlphaFoldDB" id="A0A160VFN6"/>
<accession>A0A160VFN6</accession>
<dbReference type="PROSITE" id="PS00018">
    <property type="entry name" value="EF_HAND_1"/>
    <property type="match status" value="1"/>
</dbReference>
<dbReference type="EMBL" id="FAXC01000219">
    <property type="protein sequence ID" value="CUV09343.1"/>
    <property type="molecule type" value="Genomic_DNA"/>
</dbReference>
<dbReference type="EC" id="3.2.1.21" evidence="3"/>
<comment type="similarity">
    <text evidence="2">Belongs to the glycosyl hydrolase 3 family.</text>
</comment>
<dbReference type="PANTHER" id="PTHR30620:SF16">
    <property type="entry name" value="LYSOSOMAL BETA GLUCOSIDASE"/>
    <property type="match status" value="1"/>
</dbReference>